<name>A0ACB8TM20_9APHY</name>
<accession>A0ACB8TM20</accession>
<reference evidence="1" key="1">
    <citation type="journal article" date="2021" name="Environ. Microbiol.">
        <title>Gene family expansions and transcriptome signatures uncover fungal adaptations to wood decay.</title>
        <authorList>
            <person name="Hage H."/>
            <person name="Miyauchi S."/>
            <person name="Viragh M."/>
            <person name="Drula E."/>
            <person name="Min B."/>
            <person name="Chaduli D."/>
            <person name="Navarro D."/>
            <person name="Favel A."/>
            <person name="Norest M."/>
            <person name="Lesage-Meessen L."/>
            <person name="Balint B."/>
            <person name="Merenyi Z."/>
            <person name="de Eugenio L."/>
            <person name="Morin E."/>
            <person name="Martinez A.T."/>
            <person name="Baldrian P."/>
            <person name="Stursova M."/>
            <person name="Martinez M.J."/>
            <person name="Novotny C."/>
            <person name="Magnuson J.K."/>
            <person name="Spatafora J.W."/>
            <person name="Maurice S."/>
            <person name="Pangilinan J."/>
            <person name="Andreopoulos W."/>
            <person name="LaButti K."/>
            <person name="Hundley H."/>
            <person name="Na H."/>
            <person name="Kuo A."/>
            <person name="Barry K."/>
            <person name="Lipzen A."/>
            <person name="Henrissat B."/>
            <person name="Riley R."/>
            <person name="Ahrendt S."/>
            <person name="Nagy L.G."/>
            <person name="Grigoriev I.V."/>
            <person name="Martin F."/>
            <person name="Rosso M.N."/>
        </authorList>
    </citation>
    <scope>NUCLEOTIDE SEQUENCE</scope>
    <source>
        <strain evidence="1">CBS 384.51</strain>
    </source>
</reference>
<dbReference type="EMBL" id="MU275006">
    <property type="protein sequence ID" value="KAI0083036.1"/>
    <property type="molecule type" value="Genomic_DNA"/>
</dbReference>
<evidence type="ECO:0000313" key="1">
    <source>
        <dbReference type="EMBL" id="KAI0083036.1"/>
    </source>
</evidence>
<dbReference type="Proteomes" id="UP001055072">
    <property type="component" value="Unassembled WGS sequence"/>
</dbReference>
<proteinExistence type="predicted"/>
<sequence>MEILKNAIPEDDDQFLPRLLPILGLLVVAEEPLSSTVIANFLGLTRYVDVLNILDSLHALINVPEHPYEPIRFHHKSFPDFLTDIARCEDSRLHVNRDDHHFSTSRACLVYLTKTILSAPRCTLKPDIGPGCKASLTYSCQYWGRHLLTAERGQVQNNPGLIADEQGELEVQVSKQMSVLILLGELVGRAAVESPGNYLQWLIRWVRASYTACMQHHMYYVLTP</sequence>
<evidence type="ECO:0000313" key="2">
    <source>
        <dbReference type="Proteomes" id="UP001055072"/>
    </source>
</evidence>
<comment type="caution">
    <text evidence="1">The sequence shown here is derived from an EMBL/GenBank/DDBJ whole genome shotgun (WGS) entry which is preliminary data.</text>
</comment>
<protein>
    <submittedName>
        <fullName evidence="1">Uncharacterized protein</fullName>
    </submittedName>
</protein>
<gene>
    <name evidence="1" type="ORF">BDY19DRAFT_100970</name>
</gene>
<organism evidence="1 2">
    <name type="scientific">Irpex rosettiformis</name>
    <dbReference type="NCBI Taxonomy" id="378272"/>
    <lineage>
        <taxon>Eukaryota</taxon>
        <taxon>Fungi</taxon>
        <taxon>Dikarya</taxon>
        <taxon>Basidiomycota</taxon>
        <taxon>Agaricomycotina</taxon>
        <taxon>Agaricomycetes</taxon>
        <taxon>Polyporales</taxon>
        <taxon>Irpicaceae</taxon>
        <taxon>Irpex</taxon>
    </lineage>
</organism>
<keyword evidence="2" id="KW-1185">Reference proteome</keyword>